<comment type="caution">
    <text evidence="2">The sequence shown here is derived from an EMBL/GenBank/DDBJ whole genome shotgun (WGS) entry which is preliminary data.</text>
</comment>
<proteinExistence type="predicted"/>
<name>A0AAW9CMH1_BURTH</name>
<evidence type="ECO:0000313" key="3">
    <source>
        <dbReference type="Proteomes" id="UP001272137"/>
    </source>
</evidence>
<organism evidence="2 3">
    <name type="scientific">Burkholderia thailandensis</name>
    <dbReference type="NCBI Taxonomy" id="57975"/>
    <lineage>
        <taxon>Bacteria</taxon>
        <taxon>Pseudomonadati</taxon>
        <taxon>Pseudomonadota</taxon>
        <taxon>Betaproteobacteria</taxon>
        <taxon>Burkholderiales</taxon>
        <taxon>Burkholderiaceae</taxon>
        <taxon>Burkholderia</taxon>
        <taxon>pseudomallei group</taxon>
    </lineage>
</organism>
<feature type="compositionally biased region" description="Basic and acidic residues" evidence="1">
    <location>
        <begin position="1"/>
        <end position="11"/>
    </location>
</feature>
<accession>A0AAW9CMH1</accession>
<sequence>MGRGLRRDVGVKRHRTPSAATSPARFAPISALRRAAFLPDSARPRAPWFAPIYCSCTRAQYWIN</sequence>
<dbReference type="AlphaFoldDB" id="A0AAW9CMH1"/>
<evidence type="ECO:0000313" key="2">
    <source>
        <dbReference type="EMBL" id="MDW9251001.1"/>
    </source>
</evidence>
<protein>
    <submittedName>
        <fullName evidence="2">Uncharacterized protein</fullName>
    </submittedName>
</protein>
<evidence type="ECO:0000256" key="1">
    <source>
        <dbReference type="SAM" id="MobiDB-lite"/>
    </source>
</evidence>
<reference evidence="2" key="1">
    <citation type="submission" date="2018-08" db="EMBL/GenBank/DDBJ databases">
        <title>Identification of Burkholderia cepacia strains that express a Burkholderia pseudomallei-like capsular polysaccharide.</title>
        <authorList>
            <person name="Burtnick M.N."/>
            <person name="Vongsouvath M."/>
            <person name="Newton P."/>
            <person name="Wuthiekanun V."/>
            <person name="Limmathurotsakul D."/>
            <person name="Brett P.J."/>
            <person name="Chantratita N."/>
            <person name="Dance D.A."/>
        </authorList>
    </citation>
    <scope>NUCLEOTIDE SEQUENCE</scope>
    <source>
        <strain evidence="2">SBXCC001</strain>
    </source>
</reference>
<gene>
    <name evidence="2" type="ORF">C7S16_7068</name>
</gene>
<dbReference type="Proteomes" id="UP001272137">
    <property type="component" value="Unassembled WGS sequence"/>
</dbReference>
<feature type="region of interest" description="Disordered" evidence="1">
    <location>
        <begin position="1"/>
        <end position="22"/>
    </location>
</feature>
<dbReference type="EMBL" id="QXCT01000001">
    <property type="protein sequence ID" value="MDW9251001.1"/>
    <property type="molecule type" value="Genomic_DNA"/>
</dbReference>